<dbReference type="InterPro" id="IPR044174">
    <property type="entry name" value="BC10-like"/>
</dbReference>
<feature type="compositionally biased region" description="Basic and acidic residues" evidence="6">
    <location>
        <begin position="215"/>
        <end position="230"/>
    </location>
</feature>
<dbReference type="Pfam" id="PF02485">
    <property type="entry name" value="Branch"/>
    <property type="match status" value="1"/>
</dbReference>
<dbReference type="VEuPathDB" id="CryptoDB:Vbra_1076"/>
<sequence length="417" mass="46651">MWHRNLLHLFHRYGVDSRPRAASLADSVIPDTAACSLEADLAQFREKNLLPLIKTNTSSSQQFYCVRESSTPSAVKGCGECSGPPSVALLFLVKDNVPLAALWEEWLALSMDRRRFTVYMHIQEGASEPPSSLRGATSVDKVETSSGNFILAENALWKAALRDPCNQMMVLVSVSHIPVSHPDVVYDVLFRHRVRETGGLPTSRICYAKAKPFEMENNESDRSPADRESKSPSCQDADSTVGYDLKHHQWRSYNRYHASIVAAQGLTYPYDGLPWRRPRGPFSGPDEWFGHHVLRRSLGNSEIWKQVNGGLRTNHTDRCDDEILTEFCDTKTCWAGPEDGCGYGMGRRCSPSGPLCFSSLNLTKLTETISSRHPLFFRKVTPDATLFDEGGREVGRVTDLLVPLIRNYSRPVSVTSI</sequence>
<protein>
    <recommendedName>
        <fullName evidence="9">Protein xylosyltransferase</fullName>
    </recommendedName>
</protein>
<keyword evidence="5" id="KW-0325">Glycoprotein</keyword>
<dbReference type="OrthoDB" id="191334at2759"/>
<reference evidence="7 8" key="1">
    <citation type="submission" date="2014-11" db="EMBL/GenBank/DDBJ databases">
        <authorList>
            <person name="Zhu J."/>
            <person name="Qi W."/>
            <person name="Song R."/>
        </authorList>
    </citation>
    <scope>NUCLEOTIDE SEQUENCE [LARGE SCALE GENOMIC DNA]</scope>
</reference>
<evidence type="ECO:0008006" key="9">
    <source>
        <dbReference type="Google" id="ProtNLM"/>
    </source>
</evidence>
<keyword evidence="4" id="KW-0472">Membrane</keyword>
<evidence type="ECO:0000256" key="6">
    <source>
        <dbReference type="SAM" id="MobiDB-lite"/>
    </source>
</evidence>
<dbReference type="PANTHER" id="PTHR31042">
    <property type="entry name" value="CORE-2/I-BRANCHING BETA-1,6-N-ACETYLGLUCOSAMINYLTRANSFERASE FAMILY PROTEIN-RELATED"/>
    <property type="match status" value="1"/>
</dbReference>
<dbReference type="GO" id="GO:0016020">
    <property type="term" value="C:membrane"/>
    <property type="evidence" value="ECO:0007669"/>
    <property type="project" value="UniProtKB-SubCell"/>
</dbReference>
<dbReference type="PANTHER" id="PTHR31042:SF150">
    <property type="entry name" value="OS06G0661900 PROTEIN"/>
    <property type="match status" value="1"/>
</dbReference>
<name>A0A0G4FEY4_VITBC</name>
<evidence type="ECO:0000256" key="5">
    <source>
        <dbReference type="ARBA" id="ARBA00023180"/>
    </source>
</evidence>
<accession>A0A0G4FEY4</accession>
<evidence type="ECO:0000313" key="7">
    <source>
        <dbReference type="EMBL" id="CEM11579.1"/>
    </source>
</evidence>
<keyword evidence="3" id="KW-0808">Transferase</keyword>
<evidence type="ECO:0000256" key="1">
    <source>
        <dbReference type="ARBA" id="ARBA00004606"/>
    </source>
</evidence>
<dbReference type="InParanoid" id="A0A0G4FEY4"/>
<feature type="region of interest" description="Disordered" evidence="6">
    <location>
        <begin position="215"/>
        <end position="239"/>
    </location>
</feature>
<dbReference type="Proteomes" id="UP000041254">
    <property type="component" value="Unassembled WGS sequence"/>
</dbReference>
<dbReference type="PhylomeDB" id="A0A0G4FEY4"/>
<dbReference type="InterPro" id="IPR003406">
    <property type="entry name" value="Glyco_trans_14"/>
</dbReference>
<keyword evidence="2" id="KW-0328">Glycosyltransferase</keyword>
<proteinExistence type="predicted"/>
<keyword evidence="8" id="KW-1185">Reference proteome</keyword>
<comment type="subcellular location">
    <subcellularLocation>
        <location evidence="1">Membrane</location>
        <topology evidence="1">Single-pass type II membrane protein</topology>
    </subcellularLocation>
</comment>
<evidence type="ECO:0000256" key="2">
    <source>
        <dbReference type="ARBA" id="ARBA00022676"/>
    </source>
</evidence>
<dbReference type="EMBL" id="CDMY01000419">
    <property type="protein sequence ID" value="CEM11579.1"/>
    <property type="molecule type" value="Genomic_DNA"/>
</dbReference>
<evidence type="ECO:0000256" key="3">
    <source>
        <dbReference type="ARBA" id="ARBA00022679"/>
    </source>
</evidence>
<organism evidence="7 8">
    <name type="scientific">Vitrella brassicaformis (strain CCMP3155)</name>
    <dbReference type="NCBI Taxonomy" id="1169540"/>
    <lineage>
        <taxon>Eukaryota</taxon>
        <taxon>Sar</taxon>
        <taxon>Alveolata</taxon>
        <taxon>Colpodellida</taxon>
        <taxon>Vitrellaceae</taxon>
        <taxon>Vitrella</taxon>
    </lineage>
</organism>
<dbReference type="AlphaFoldDB" id="A0A0G4FEY4"/>
<dbReference type="GO" id="GO:0016757">
    <property type="term" value="F:glycosyltransferase activity"/>
    <property type="evidence" value="ECO:0007669"/>
    <property type="project" value="UniProtKB-KW"/>
</dbReference>
<evidence type="ECO:0000313" key="8">
    <source>
        <dbReference type="Proteomes" id="UP000041254"/>
    </source>
</evidence>
<gene>
    <name evidence="7" type="ORF">Vbra_1076</name>
</gene>
<evidence type="ECO:0000256" key="4">
    <source>
        <dbReference type="ARBA" id="ARBA00023136"/>
    </source>
</evidence>